<dbReference type="InterPro" id="IPR011701">
    <property type="entry name" value="MFS"/>
</dbReference>
<proteinExistence type="inferred from homology"/>
<dbReference type="CDD" id="cd17394">
    <property type="entry name" value="MFS_FucP_like"/>
    <property type="match status" value="1"/>
</dbReference>
<gene>
    <name evidence="13" type="primary">fucP</name>
    <name evidence="13" type="ORF">KHA90_00940</name>
</gene>
<dbReference type="PROSITE" id="PS50850">
    <property type="entry name" value="MFS"/>
    <property type="match status" value="1"/>
</dbReference>
<keyword evidence="9 11" id="KW-1133">Transmembrane helix</keyword>
<dbReference type="NCBIfam" id="TIGR01272">
    <property type="entry name" value="gluP"/>
    <property type="match status" value="1"/>
</dbReference>
<feature type="transmembrane region" description="Helical" evidence="11">
    <location>
        <begin position="254"/>
        <end position="278"/>
    </location>
</feature>
<keyword evidence="7" id="KW-0762">Sugar transport</keyword>
<feature type="transmembrane region" description="Helical" evidence="11">
    <location>
        <begin position="91"/>
        <end position="110"/>
    </location>
</feature>
<dbReference type="SUPFAM" id="SSF103473">
    <property type="entry name" value="MFS general substrate transporter"/>
    <property type="match status" value="1"/>
</dbReference>
<feature type="transmembrane region" description="Helical" evidence="11">
    <location>
        <begin position="23"/>
        <end position="43"/>
    </location>
</feature>
<dbReference type="InterPro" id="IPR036259">
    <property type="entry name" value="MFS_trans_sf"/>
</dbReference>
<keyword evidence="4" id="KW-0813">Transport</keyword>
<feature type="transmembrane region" description="Helical" evidence="11">
    <location>
        <begin position="116"/>
        <end position="133"/>
    </location>
</feature>
<feature type="domain" description="Major facilitator superfamily (MFS) profile" evidence="12">
    <location>
        <begin position="26"/>
        <end position="430"/>
    </location>
</feature>
<dbReference type="InterPro" id="IPR050375">
    <property type="entry name" value="MFS_TsgA-like"/>
</dbReference>
<comment type="caution">
    <text evidence="13">The sequence shown here is derived from an EMBL/GenBank/DDBJ whole genome shotgun (WGS) entry which is preliminary data.</text>
</comment>
<dbReference type="PANTHER" id="PTHR43702:SF3">
    <property type="entry name" value="PROTEIN TSGA"/>
    <property type="match status" value="1"/>
</dbReference>
<feature type="transmembrane region" description="Helical" evidence="11">
    <location>
        <begin position="318"/>
        <end position="337"/>
    </location>
</feature>
<evidence type="ECO:0000256" key="10">
    <source>
        <dbReference type="ARBA" id="ARBA00023136"/>
    </source>
</evidence>
<evidence type="ECO:0000256" key="3">
    <source>
        <dbReference type="ARBA" id="ARBA00009120"/>
    </source>
</evidence>
<evidence type="ECO:0000256" key="1">
    <source>
        <dbReference type="ARBA" id="ARBA00003321"/>
    </source>
</evidence>
<organism evidence="13 14">
    <name type="scientific">Flavobacterium psychroterrae</name>
    <dbReference type="NCBI Taxonomy" id="2133767"/>
    <lineage>
        <taxon>Bacteria</taxon>
        <taxon>Pseudomonadati</taxon>
        <taxon>Bacteroidota</taxon>
        <taxon>Flavobacteriia</taxon>
        <taxon>Flavobacteriales</taxon>
        <taxon>Flavobacteriaceae</taxon>
        <taxon>Flavobacterium</taxon>
    </lineage>
</organism>
<evidence type="ECO:0000256" key="4">
    <source>
        <dbReference type="ARBA" id="ARBA00022448"/>
    </source>
</evidence>
<comment type="similarity">
    <text evidence="3">Belongs to the major facilitator superfamily. FHS transporter (TC 2.A.1.7) family.</text>
</comment>
<reference evidence="13 14" key="1">
    <citation type="journal article" date="2018" name="Int. J. Syst. Evol. Microbiol.">
        <title>Flavobacterium chryseum sp. nov. and Flavobacterium psychroterrae sp. nov., novel environmental bacteria isolated from Antarctica.</title>
        <authorList>
            <person name="Kralova S."/>
            <person name="Svec P."/>
            <person name="Busse H.J."/>
            <person name="Stankova E."/>
            <person name="Vaczi P."/>
            <person name="Sedlacek I."/>
        </authorList>
    </citation>
    <scope>NUCLEOTIDE SEQUENCE [LARGE SCALE GENOMIC DNA]</scope>
    <source>
        <strain evidence="13 14">CCM 8827</strain>
    </source>
</reference>
<dbReference type="PANTHER" id="PTHR43702">
    <property type="entry name" value="L-FUCOSE-PROTON SYMPORTER"/>
    <property type="match status" value="1"/>
</dbReference>
<comment type="function">
    <text evidence="1">Intake of glucose and galactose.</text>
</comment>
<evidence type="ECO:0000256" key="9">
    <source>
        <dbReference type="ARBA" id="ARBA00022989"/>
    </source>
</evidence>
<dbReference type="InterPro" id="IPR020846">
    <property type="entry name" value="MFS_dom"/>
</dbReference>
<feature type="transmembrane region" description="Helical" evidence="11">
    <location>
        <begin position="208"/>
        <end position="227"/>
    </location>
</feature>
<evidence type="ECO:0000256" key="8">
    <source>
        <dbReference type="ARBA" id="ARBA00022692"/>
    </source>
</evidence>
<evidence type="ECO:0000256" key="6">
    <source>
        <dbReference type="ARBA" id="ARBA00022519"/>
    </source>
</evidence>
<dbReference type="NCBIfam" id="TIGR00885">
    <property type="entry name" value="fucP"/>
    <property type="match status" value="1"/>
</dbReference>
<evidence type="ECO:0000256" key="2">
    <source>
        <dbReference type="ARBA" id="ARBA00004429"/>
    </source>
</evidence>
<evidence type="ECO:0000256" key="7">
    <source>
        <dbReference type="ARBA" id="ARBA00022597"/>
    </source>
</evidence>
<keyword evidence="5" id="KW-1003">Cell membrane</keyword>
<keyword evidence="6" id="KW-0997">Cell inner membrane</keyword>
<evidence type="ECO:0000256" key="5">
    <source>
        <dbReference type="ARBA" id="ARBA00022475"/>
    </source>
</evidence>
<keyword evidence="8 11" id="KW-0812">Transmembrane</keyword>
<evidence type="ECO:0000313" key="13">
    <source>
        <dbReference type="EMBL" id="MBS7229575.1"/>
    </source>
</evidence>
<dbReference type="Gene3D" id="1.20.1250.20">
    <property type="entry name" value="MFS general substrate transporter like domains"/>
    <property type="match status" value="2"/>
</dbReference>
<evidence type="ECO:0000256" key="11">
    <source>
        <dbReference type="SAM" id="Phobius"/>
    </source>
</evidence>
<feature type="transmembrane region" description="Helical" evidence="11">
    <location>
        <begin position="290"/>
        <end position="311"/>
    </location>
</feature>
<accession>A0ABS5P5K8</accession>
<feature type="transmembrane region" description="Helical" evidence="11">
    <location>
        <begin position="63"/>
        <end position="84"/>
    </location>
</feature>
<feature type="transmembrane region" description="Helical" evidence="11">
    <location>
        <begin position="343"/>
        <end position="367"/>
    </location>
</feature>
<evidence type="ECO:0000259" key="12">
    <source>
        <dbReference type="PROSITE" id="PS50850"/>
    </source>
</evidence>
<feature type="transmembrane region" description="Helical" evidence="11">
    <location>
        <begin position="409"/>
        <end position="427"/>
    </location>
</feature>
<comment type="subcellular location">
    <subcellularLocation>
        <location evidence="2">Cell inner membrane</location>
        <topology evidence="2">Multi-pass membrane protein</topology>
    </subcellularLocation>
</comment>
<dbReference type="Pfam" id="PF07690">
    <property type="entry name" value="MFS_1"/>
    <property type="match status" value="1"/>
</dbReference>
<dbReference type="InterPro" id="IPR005964">
    <property type="entry name" value="Glc/Gal_transptr_bac"/>
</dbReference>
<evidence type="ECO:0000313" key="14">
    <source>
        <dbReference type="Proteomes" id="UP000722625"/>
    </source>
</evidence>
<keyword evidence="14" id="KW-1185">Reference proteome</keyword>
<dbReference type="Proteomes" id="UP000722625">
    <property type="component" value="Unassembled WGS sequence"/>
</dbReference>
<dbReference type="InterPro" id="IPR005275">
    <property type="entry name" value="Lfuc_symporter_FucP"/>
</dbReference>
<protein>
    <submittedName>
        <fullName evidence="13">L-fucose:H+ symporter permease</fullName>
    </submittedName>
</protein>
<keyword evidence="10 11" id="KW-0472">Membrane</keyword>
<dbReference type="EMBL" id="JAGYVZ010000001">
    <property type="protein sequence ID" value="MBS7229575.1"/>
    <property type="molecule type" value="Genomic_DNA"/>
</dbReference>
<feature type="transmembrane region" description="Helical" evidence="11">
    <location>
        <begin position="379"/>
        <end position="397"/>
    </location>
</feature>
<feature type="transmembrane region" description="Helical" evidence="11">
    <location>
        <begin position="154"/>
        <end position="177"/>
    </location>
</feature>
<dbReference type="RefSeq" id="WP_213293878.1">
    <property type="nucleotide sequence ID" value="NZ_JAGYVZ010000001.1"/>
</dbReference>
<name>A0ABS5P5K8_9FLAO</name>
<sequence length="433" mass="47548">MQPTSQTVDQHEIVTEKGSSKKYLLPFILVTSLFFLWGMAHNLDSILIPHLKKACELNNRQSTLIDTAVFFAYFIMAIPSGMLIKRFGYKNSIITGLLVFAAGAFLFVPAANTRTYELFLFALFVIGCGLTILETSANPYATILGPPESSSKRLNLASSFNGLAAMVAPIVGSLFILSGTNHTPEQMEAMPDAARAAYLLEEASSVKLPYIILGSVLVLVAILFYFMHLPSMKTQHEEVEEKPGFFSVLKFSHLSWAVAAQFFYVGAQVCITSFFIRIAQQGAGLDEKTAGYYLGIYGFLFMAGRFIGTFFLKFIKDYVLLSIYCVCSILLCLVAIYGTGVYVIYALGGIGFFMSIMFPTIFSLGLVGLKSNTETGSSWLVMAIVGGAILPYGMGTLIDMNHDDIQSGYIIPLLCFVIILYFGIFGHKVKVVK</sequence>